<dbReference type="PROSITE" id="PS50010">
    <property type="entry name" value="DH_2"/>
    <property type="match status" value="1"/>
</dbReference>
<keyword evidence="4" id="KW-1185">Reference proteome</keyword>
<proteinExistence type="predicted"/>
<dbReference type="InterPro" id="IPR000219">
    <property type="entry name" value="DH_dom"/>
</dbReference>
<evidence type="ECO:0000313" key="3">
    <source>
        <dbReference type="EMBL" id="KAK3168574.1"/>
    </source>
</evidence>
<feature type="compositionally biased region" description="Polar residues" evidence="1">
    <location>
        <begin position="633"/>
        <end position="657"/>
    </location>
</feature>
<dbReference type="InterPro" id="IPR010481">
    <property type="entry name" value="Cdc24/Scd1_N"/>
</dbReference>
<dbReference type="GO" id="GO:0043332">
    <property type="term" value="C:mating projection tip"/>
    <property type="evidence" value="ECO:0007669"/>
    <property type="project" value="TreeGrafter"/>
</dbReference>
<name>A0AAD9YYZ5_9LECA</name>
<sequence length="1054" mass="118555">MRSQDDEKGLFPPPIPSTFSPPPPEPIQPDMNIMNRRADSNSSLYMICMNLRSRLADVPGFEDHIAEMEEEEAAANGSLDPVTLMWNFLRRGYPLITIYNALRLSDPIYFDQTKLKESKVGKAATFKFLEACMRDLKFEPSECFLITDLYGEDTTGFVKVTKVVNRVLDILKQKGLLHHNGPSRTSATQSGTQAASHRQMIIDEIVRTERDYVQHLEMLQQFQNGIQQSGALPGDAVHDIFLNLNALLDFQRRFLIRIEQQNSLLESEQNWGKLFSYYKDGFRVYEPFLANQNRCNDTVIKEWNKLRAAPISADKGLSGICATPAILLGFLLKPFQRLSKYPLLLNELVKHGAYEDELHQDLVEGHAAAQSMMERAEEAVGRENRLAAVSELQSRVEDWKGHKIDHFGELLMFGSYTVLKGEGVKEVEREAQRKERRYTPYYEEIMRLAIRESGHLLKFNGPFTQSNLFLFENDGLPPLLPAIPGSIGGSTQRPRIQEEEPIKLTRLEQDLANDVALELPVREQYKIYLFERILLCCKEINPNKAKNKMLSSNKPLVDKKGKPKLQLKGRIFMQNVTDVAYIMNKKSENPTFTLQIFWKGDPGVENFIIRFNDEATMKKWQDAVRAQQKILTESARSSGQTGTSATEFSYLKSQPSVKNPYREVEEDDDDDVPPTYSMGQGPVPSSMSRNASSNSLRSMQTGRMPPPRYPQQEQGNGTYTPPLSLNTNVPPGASSPAEFAGNSYFSPSNDSPVSTRSNSQQSMYPFPRTQAPASEWPRDANKHRTAPAMGRAPSREGPGPPNSYVLDGRTVTRPSLPAMAASQYAQQQMSATQSRLRSASTPDIQSVPGPRRQANGENVPVPPIPAHMVQMRAPVNRSHTTSPLDAQLPIRSATQSPAIQRDRGPQAYQDQASYDPYGQRFQQEYRQGAYTDMAPPVTQNPTGAISSENGIPLPPQLKVTIWFDPHPSHVTIVVPIIIKHRSLIDRIDSKMVKVSAASIAKGTARLRYKDSDGDIVTIRSDEDVHIAIEDWGTANEDQIRDGVTPDFQLYWQQN</sequence>
<dbReference type="InterPro" id="IPR035899">
    <property type="entry name" value="DBL_dom_sf"/>
</dbReference>
<evidence type="ECO:0000313" key="4">
    <source>
        <dbReference type="Proteomes" id="UP001276659"/>
    </source>
</evidence>
<dbReference type="SUPFAM" id="SSF48065">
    <property type="entry name" value="DBL homology domain (DH-domain)"/>
    <property type="match status" value="1"/>
</dbReference>
<dbReference type="Gene3D" id="2.30.29.30">
    <property type="entry name" value="Pleckstrin-homology domain (PH domain)/Phosphotyrosine-binding domain (PTB)"/>
    <property type="match status" value="1"/>
</dbReference>
<dbReference type="GO" id="GO:0005085">
    <property type="term" value="F:guanyl-nucleotide exchange factor activity"/>
    <property type="evidence" value="ECO:0007669"/>
    <property type="project" value="InterPro"/>
</dbReference>
<dbReference type="EMBL" id="JASNWA010000010">
    <property type="protein sequence ID" value="KAK3168574.1"/>
    <property type="molecule type" value="Genomic_DNA"/>
</dbReference>
<dbReference type="InterPro" id="IPR033511">
    <property type="entry name" value="Cdc24/Scd1_PH_dom"/>
</dbReference>
<feature type="compositionally biased region" description="Polar residues" evidence="1">
    <location>
        <begin position="835"/>
        <end position="844"/>
    </location>
</feature>
<evidence type="ECO:0000259" key="2">
    <source>
        <dbReference type="PROSITE" id="PS50010"/>
    </source>
</evidence>
<dbReference type="InterPro" id="IPR011993">
    <property type="entry name" value="PH-like_dom_sf"/>
</dbReference>
<feature type="compositionally biased region" description="Pro residues" evidence="1">
    <location>
        <begin position="11"/>
        <end position="27"/>
    </location>
</feature>
<dbReference type="CDD" id="cd05992">
    <property type="entry name" value="PB1"/>
    <property type="match status" value="1"/>
</dbReference>
<feature type="region of interest" description="Disordered" evidence="1">
    <location>
        <begin position="876"/>
        <end position="914"/>
    </location>
</feature>
<protein>
    <recommendedName>
        <fullName evidence="2">DH domain-containing protein</fullName>
    </recommendedName>
</protein>
<feature type="compositionally biased region" description="Low complexity" evidence="1">
    <location>
        <begin position="818"/>
        <end position="834"/>
    </location>
</feature>
<dbReference type="CDD" id="cd00160">
    <property type="entry name" value="RhoGEF"/>
    <property type="match status" value="1"/>
</dbReference>
<feature type="compositionally biased region" description="Polar residues" evidence="1">
    <location>
        <begin position="711"/>
        <end position="729"/>
    </location>
</feature>
<dbReference type="SMART" id="SM00325">
    <property type="entry name" value="RhoGEF"/>
    <property type="match status" value="1"/>
</dbReference>
<feature type="domain" description="DH" evidence="2">
    <location>
        <begin position="197"/>
        <end position="379"/>
    </location>
</feature>
<organism evidence="3 4">
    <name type="scientific">Lepraria neglecta</name>
    <dbReference type="NCBI Taxonomy" id="209136"/>
    <lineage>
        <taxon>Eukaryota</taxon>
        <taxon>Fungi</taxon>
        <taxon>Dikarya</taxon>
        <taxon>Ascomycota</taxon>
        <taxon>Pezizomycotina</taxon>
        <taxon>Lecanoromycetes</taxon>
        <taxon>OSLEUM clade</taxon>
        <taxon>Lecanoromycetidae</taxon>
        <taxon>Lecanorales</taxon>
        <taxon>Lecanorineae</taxon>
        <taxon>Stereocaulaceae</taxon>
        <taxon>Lepraria</taxon>
    </lineage>
</organism>
<dbReference type="InterPro" id="IPR053026">
    <property type="entry name" value="CDC42_GEF"/>
</dbReference>
<comment type="caution">
    <text evidence="3">The sequence shown here is derived from an EMBL/GenBank/DDBJ whole genome shotgun (WGS) entry which is preliminary data.</text>
</comment>
<dbReference type="PANTHER" id="PTHR47339:SF1">
    <property type="entry name" value="CELL DIVISION CONTROL PROTEIN 24"/>
    <property type="match status" value="1"/>
</dbReference>
<dbReference type="GO" id="GO:0005634">
    <property type="term" value="C:nucleus"/>
    <property type="evidence" value="ECO:0007669"/>
    <property type="project" value="TreeGrafter"/>
</dbReference>
<dbReference type="Gene3D" id="1.20.900.10">
    <property type="entry name" value="Dbl homology (DH) domain"/>
    <property type="match status" value="1"/>
</dbReference>
<dbReference type="Proteomes" id="UP001276659">
    <property type="component" value="Unassembled WGS sequence"/>
</dbReference>
<dbReference type="SUPFAM" id="SSF54277">
    <property type="entry name" value="CAD &amp; PB1 domains"/>
    <property type="match status" value="1"/>
</dbReference>
<dbReference type="Gene3D" id="3.10.20.90">
    <property type="entry name" value="Phosphatidylinositol 3-kinase Catalytic Subunit, Chain A, domain 1"/>
    <property type="match status" value="1"/>
</dbReference>
<dbReference type="GO" id="GO:0000935">
    <property type="term" value="C:division septum"/>
    <property type="evidence" value="ECO:0007669"/>
    <property type="project" value="TreeGrafter"/>
</dbReference>
<feature type="region of interest" description="Disordered" evidence="1">
    <location>
        <begin position="1"/>
        <end position="29"/>
    </location>
</feature>
<accession>A0AAD9YYZ5</accession>
<evidence type="ECO:0000256" key="1">
    <source>
        <dbReference type="SAM" id="MobiDB-lite"/>
    </source>
</evidence>
<dbReference type="PANTHER" id="PTHR47339">
    <property type="entry name" value="CELL DIVISION CONTROL PROTEIN 24"/>
    <property type="match status" value="1"/>
</dbReference>
<dbReference type="CDD" id="cd13246">
    <property type="entry name" value="PH_Scd1"/>
    <property type="match status" value="1"/>
</dbReference>
<reference evidence="3" key="1">
    <citation type="submission" date="2022-11" db="EMBL/GenBank/DDBJ databases">
        <title>Chromosomal genome sequence assembly and mating type (MAT) locus characterization of the leprose asexual lichenized fungus Lepraria neglecta (Nyl.) Erichsen.</title>
        <authorList>
            <person name="Allen J.L."/>
            <person name="Pfeffer B."/>
        </authorList>
    </citation>
    <scope>NUCLEOTIDE SEQUENCE</scope>
    <source>
        <strain evidence="3">Allen 5258</strain>
    </source>
</reference>
<dbReference type="GO" id="GO:0005737">
    <property type="term" value="C:cytoplasm"/>
    <property type="evidence" value="ECO:0007669"/>
    <property type="project" value="TreeGrafter"/>
</dbReference>
<gene>
    <name evidence="3" type="ORF">OEA41_005022</name>
</gene>
<dbReference type="AlphaFoldDB" id="A0AAD9YYZ5"/>
<feature type="compositionally biased region" description="Polar residues" evidence="1">
    <location>
        <begin position="743"/>
        <end position="763"/>
    </location>
</feature>
<dbReference type="SUPFAM" id="SSF50729">
    <property type="entry name" value="PH domain-like"/>
    <property type="match status" value="1"/>
</dbReference>
<dbReference type="GO" id="GO:0030010">
    <property type="term" value="P:establishment of cell polarity"/>
    <property type="evidence" value="ECO:0007669"/>
    <property type="project" value="TreeGrafter"/>
</dbReference>
<dbReference type="Pfam" id="PF00621">
    <property type="entry name" value="RhoGEF"/>
    <property type="match status" value="1"/>
</dbReference>
<dbReference type="Pfam" id="PF15411">
    <property type="entry name" value="PH_10"/>
    <property type="match status" value="1"/>
</dbReference>
<feature type="region of interest" description="Disordered" evidence="1">
    <location>
        <begin position="633"/>
        <end position="862"/>
    </location>
</feature>
<dbReference type="GO" id="GO:0031106">
    <property type="term" value="P:septin ring organization"/>
    <property type="evidence" value="ECO:0007669"/>
    <property type="project" value="TreeGrafter"/>
</dbReference>
<dbReference type="Pfam" id="PF06395">
    <property type="entry name" value="CDC24"/>
    <property type="match status" value="1"/>
</dbReference>
<feature type="compositionally biased region" description="Low complexity" evidence="1">
    <location>
        <begin position="685"/>
        <end position="699"/>
    </location>
</feature>